<dbReference type="EMBL" id="ML121529">
    <property type="protein sequence ID" value="RPB28161.1"/>
    <property type="molecule type" value="Genomic_DNA"/>
</dbReference>
<keyword evidence="2" id="KW-1185">Reference proteome</keyword>
<dbReference type="AlphaFoldDB" id="A0A3N4M5W6"/>
<dbReference type="Proteomes" id="UP000267821">
    <property type="component" value="Unassembled WGS sequence"/>
</dbReference>
<organism evidence="1 2">
    <name type="scientific">Terfezia boudieri ATCC MYA-4762</name>
    <dbReference type="NCBI Taxonomy" id="1051890"/>
    <lineage>
        <taxon>Eukaryota</taxon>
        <taxon>Fungi</taxon>
        <taxon>Dikarya</taxon>
        <taxon>Ascomycota</taxon>
        <taxon>Pezizomycotina</taxon>
        <taxon>Pezizomycetes</taxon>
        <taxon>Pezizales</taxon>
        <taxon>Pezizaceae</taxon>
        <taxon>Terfezia</taxon>
    </lineage>
</organism>
<dbReference type="InParanoid" id="A0A3N4M5W6"/>
<protein>
    <submittedName>
        <fullName evidence="1">Uncharacterized protein</fullName>
    </submittedName>
</protein>
<accession>A0A3N4M5W6</accession>
<evidence type="ECO:0000313" key="2">
    <source>
        <dbReference type="Proteomes" id="UP000267821"/>
    </source>
</evidence>
<reference evidence="1 2" key="1">
    <citation type="journal article" date="2018" name="Nat. Ecol. Evol.">
        <title>Pezizomycetes genomes reveal the molecular basis of ectomycorrhizal truffle lifestyle.</title>
        <authorList>
            <person name="Murat C."/>
            <person name="Payen T."/>
            <person name="Noel B."/>
            <person name="Kuo A."/>
            <person name="Morin E."/>
            <person name="Chen J."/>
            <person name="Kohler A."/>
            <person name="Krizsan K."/>
            <person name="Balestrini R."/>
            <person name="Da Silva C."/>
            <person name="Montanini B."/>
            <person name="Hainaut M."/>
            <person name="Levati E."/>
            <person name="Barry K.W."/>
            <person name="Belfiori B."/>
            <person name="Cichocki N."/>
            <person name="Clum A."/>
            <person name="Dockter R.B."/>
            <person name="Fauchery L."/>
            <person name="Guy J."/>
            <person name="Iotti M."/>
            <person name="Le Tacon F."/>
            <person name="Lindquist E.A."/>
            <person name="Lipzen A."/>
            <person name="Malagnac F."/>
            <person name="Mello A."/>
            <person name="Molinier V."/>
            <person name="Miyauchi S."/>
            <person name="Poulain J."/>
            <person name="Riccioni C."/>
            <person name="Rubini A."/>
            <person name="Sitrit Y."/>
            <person name="Splivallo R."/>
            <person name="Traeger S."/>
            <person name="Wang M."/>
            <person name="Zifcakova L."/>
            <person name="Wipf D."/>
            <person name="Zambonelli A."/>
            <person name="Paolocci F."/>
            <person name="Nowrousian M."/>
            <person name="Ottonello S."/>
            <person name="Baldrian P."/>
            <person name="Spatafora J.W."/>
            <person name="Henrissat B."/>
            <person name="Nagy L.G."/>
            <person name="Aury J.M."/>
            <person name="Wincker P."/>
            <person name="Grigoriev I.V."/>
            <person name="Bonfante P."/>
            <person name="Martin F.M."/>
        </authorList>
    </citation>
    <scope>NUCLEOTIDE SEQUENCE [LARGE SCALE GENOMIC DNA]</scope>
    <source>
        <strain evidence="1 2">ATCC MYA-4762</strain>
    </source>
</reference>
<sequence length="152" mass="16792">MCPPSLCLGATIISEGQLIPEPLSAGALPDILVLRLIQIISILENSSNMTIESLSIFYTFVRTRRPVMEYTGGWLTSSVSHCVPVTDFALCDGVQEGYGIRVHFGRSPLTSFPKSVGVTVFTPFGLEEHEITRLAPDVMVLHMWEMYWSEAA</sequence>
<gene>
    <name evidence="1" type="ORF">L211DRAFT_864828</name>
</gene>
<name>A0A3N4M5W6_9PEZI</name>
<evidence type="ECO:0000313" key="1">
    <source>
        <dbReference type="EMBL" id="RPB28161.1"/>
    </source>
</evidence>
<proteinExistence type="predicted"/>